<feature type="compositionally biased region" description="Gly residues" evidence="1">
    <location>
        <begin position="477"/>
        <end position="523"/>
    </location>
</feature>
<dbReference type="GO" id="GO:1990259">
    <property type="term" value="F:histone H2AQ104 methyltransferase activity"/>
    <property type="evidence" value="ECO:0007669"/>
    <property type="project" value="TreeGrafter"/>
</dbReference>
<evidence type="ECO:0000313" key="3">
    <source>
        <dbReference type="EMBL" id="KAJ9165182.1"/>
    </source>
</evidence>
<reference evidence="3" key="1">
    <citation type="submission" date="2022-07" db="EMBL/GenBank/DDBJ databases">
        <title>Fungi with potential for degradation of polypropylene.</title>
        <authorList>
            <person name="Gostincar C."/>
        </authorList>
    </citation>
    <scope>NUCLEOTIDE SEQUENCE</scope>
    <source>
        <strain evidence="3">EXF-13287</strain>
    </source>
</reference>
<dbReference type="Pfam" id="PF10307">
    <property type="entry name" value="HAD_SAK_1"/>
    <property type="match status" value="1"/>
</dbReference>
<protein>
    <submittedName>
        <fullName evidence="3">Tat pathway signal sequence</fullName>
    </submittedName>
</protein>
<dbReference type="Proteomes" id="UP001174691">
    <property type="component" value="Unassembled WGS sequence"/>
</dbReference>
<proteinExistence type="predicted"/>
<dbReference type="GO" id="GO:0003723">
    <property type="term" value="F:RNA binding"/>
    <property type="evidence" value="ECO:0007669"/>
    <property type="project" value="TreeGrafter"/>
</dbReference>
<feature type="compositionally biased region" description="Gly residues" evidence="1">
    <location>
        <begin position="615"/>
        <end position="629"/>
    </location>
</feature>
<dbReference type="GO" id="GO:0031428">
    <property type="term" value="C:box C/D methylation guide snoRNP complex"/>
    <property type="evidence" value="ECO:0007669"/>
    <property type="project" value="TreeGrafter"/>
</dbReference>
<name>A0AA38S8T5_9PEZI</name>
<dbReference type="EMBL" id="JANBVN010000006">
    <property type="protein sequence ID" value="KAJ9165182.1"/>
    <property type="molecule type" value="Genomic_DNA"/>
</dbReference>
<keyword evidence="4" id="KW-1185">Reference proteome</keyword>
<dbReference type="PANTHER" id="PTHR10335">
    <property type="entry name" value="RRNA 2-O-METHYLTRANSFERASE FIBRILLARIN"/>
    <property type="match status" value="1"/>
</dbReference>
<dbReference type="GO" id="GO:0032040">
    <property type="term" value="C:small-subunit processome"/>
    <property type="evidence" value="ECO:0007669"/>
    <property type="project" value="TreeGrafter"/>
</dbReference>
<organism evidence="3 4">
    <name type="scientific">Coniochaeta hoffmannii</name>
    <dbReference type="NCBI Taxonomy" id="91930"/>
    <lineage>
        <taxon>Eukaryota</taxon>
        <taxon>Fungi</taxon>
        <taxon>Dikarya</taxon>
        <taxon>Ascomycota</taxon>
        <taxon>Pezizomycotina</taxon>
        <taxon>Sordariomycetes</taxon>
        <taxon>Sordariomycetidae</taxon>
        <taxon>Coniochaetales</taxon>
        <taxon>Coniochaetaceae</taxon>
        <taxon>Coniochaeta</taxon>
    </lineage>
</organism>
<feature type="domain" description="Swiss Army Knife RNA repair protein HAD" evidence="2">
    <location>
        <begin position="66"/>
        <end position="271"/>
    </location>
</feature>
<feature type="region of interest" description="Disordered" evidence="1">
    <location>
        <begin position="433"/>
        <end position="636"/>
    </location>
</feature>
<accession>A0AA38S8T5</accession>
<evidence type="ECO:0000256" key="1">
    <source>
        <dbReference type="SAM" id="MobiDB-lite"/>
    </source>
</evidence>
<comment type="caution">
    <text evidence="3">The sequence shown here is derived from an EMBL/GenBank/DDBJ whole genome shotgun (WGS) entry which is preliminary data.</text>
</comment>
<sequence>MSPPNGGQNGSAHGYYSVLSKPSSHGGGTHTITALKRWSIINKHLPNVQQIKAIHVYDFDNTLFKTPLPNPHIWSGPTIGQLANPDIFTNGGWWHDSRILAATGEGIEKEEPKAWENWWNEKIVELVRLSEEQSDALTVLLTGRSESGFSDLIKRMVAAKKLNFDLVSLKPAVGPNNERFSSTMEFKQQFLKAIMETYKHAQEIRIYEDRVRHVKGFRDFLAEYNKVQHGPGARIRGPIQSEVIMVPDQATTLDPVAEVAEVQHLINDHNQHVTKKGMPHQRMKIKKTVFLTGYSISPADSQRLLSLAQIPAALRNDELVYHANNIMITPKSCPPHILKKVGGMGAKVTWEVTGVACLDNSIWAAAVAPVPSHAKFHTDNHTPHVVLALRRGAKPIDATRIQNWQPVPPDKGFVFETVVKEKLLLRIEAENPGETPYESSFASKGKRNYDDYNNGNNGRGGHGGGPGAEGRRHFHTGRGGGGQGQFRGGRGGGGGGGGGRGNFRGGRGGAPKGPRGGRGGGGGHHYKSLDDAVARENQGGFKQQVSYEDYPAPPSQQGAQQQQQQQAPQVPQGPAAYYNQQPQGQYQAPYQQQQQQQYGGWQTPQQQGGTQPQGQGQGRPAGGGYGAGGTDIQNYY</sequence>
<dbReference type="GO" id="GO:0000494">
    <property type="term" value="P:box C/D sno(s)RNA 3'-end processing"/>
    <property type="evidence" value="ECO:0007669"/>
    <property type="project" value="TreeGrafter"/>
</dbReference>
<gene>
    <name evidence="3" type="ORF">NKR19_g668</name>
</gene>
<dbReference type="PANTHER" id="PTHR10335:SF23">
    <property type="entry name" value="OB FOLD-CONTAINING PROTEIN, NUCLEIC ACID BINDING"/>
    <property type="match status" value="1"/>
</dbReference>
<feature type="compositionally biased region" description="Low complexity" evidence="1">
    <location>
        <begin position="555"/>
        <end position="614"/>
    </location>
</feature>
<evidence type="ECO:0000259" key="2">
    <source>
        <dbReference type="Pfam" id="PF10307"/>
    </source>
</evidence>
<evidence type="ECO:0000313" key="4">
    <source>
        <dbReference type="Proteomes" id="UP001174691"/>
    </source>
</evidence>
<dbReference type="GO" id="GO:0008649">
    <property type="term" value="F:rRNA methyltransferase activity"/>
    <property type="evidence" value="ECO:0007669"/>
    <property type="project" value="TreeGrafter"/>
</dbReference>
<feature type="compositionally biased region" description="Gly residues" evidence="1">
    <location>
        <begin position="457"/>
        <end position="468"/>
    </location>
</feature>
<dbReference type="InterPro" id="IPR018812">
    <property type="entry name" value="SAK_HAD"/>
</dbReference>
<dbReference type="AlphaFoldDB" id="A0AA38S8T5"/>